<dbReference type="AlphaFoldDB" id="A0AAD9ZET3"/>
<keyword evidence="3" id="KW-1185">Reference proteome</keyword>
<dbReference type="EMBL" id="JASNWA010000004">
    <property type="protein sequence ID" value="KAK3177172.1"/>
    <property type="molecule type" value="Genomic_DNA"/>
</dbReference>
<proteinExistence type="predicted"/>
<sequence>MRKTLSPSHVLTKVKERLTPEAHANTEVNKNPEHLALTKAELFARIQKRPGEPDEMTNFVNNFDHINNYLCQVNISSPVDHKVDLQMTGTSDVDTGTQVAQHAAPEDQVAPDEEAAPEDSVTQVSNFDHDYDVSDDETRRPAPHPSQVTLPLQPSPTVQEDVEMASTSADVEIKMESDDYRKKIAPLITSLKSRQQTPKGLHKAPQAKANSPWNLMEAEAVRENEENPGAPQVRTIMGRLYDQQFPVKKSGAGKSRQMKLWKTLSTLRRQQRYVIVLFRNSTINTALGDWLTPQIVDTWMNLYGVPIEILLRRLEAEHHEQRDGAVEEELVLAGAADQDTWCE</sequence>
<feature type="compositionally biased region" description="Polar residues" evidence="1">
    <location>
        <begin position="89"/>
        <end position="100"/>
    </location>
</feature>
<organism evidence="2 3">
    <name type="scientific">Lepraria neglecta</name>
    <dbReference type="NCBI Taxonomy" id="209136"/>
    <lineage>
        <taxon>Eukaryota</taxon>
        <taxon>Fungi</taxon>
        <taxon>Dikarya</taxon>
        <taxon>Ascomycota</taxon>
        <taxon>Pezizomycotina</taxon>
        <taxon>Lecanoromycetes</taxon>
        <taxon>OSLEUM clade</taxon>
        <taxon>Lecanoromycetidae</taxon>
        <taxon>Lecanorales</taxon>
        <taxon>Lecanorineae</taxon>
        <taxon>Stereocaulaceae</taxon>
        <taxon>Lepraria</taxon>
    </lineage>
</organism>
<feature type="compositionally biased region" description="Basic and acidic residues" evidence="1">
    <location>
        <begin position="127"/>
        <end position="140"/>
    </location>
</feature>
<gene>
    <name evidence="2" type="ORF">OEA41_008501</name>
</gene>
<comment type="caution">
    <text evidence="2">The sequence shown here is derived from an EMBL/GenBank/DDBJ whole genome shotgun (WGS) entry which is preliminary data.</text>
</comment>
<evidence type="ECO:0000256" key="1">
    <source>
        <dbReference type="SAM" id="MobiDB-lite"/>
    </source>
</evidence>
<name>A0AAD9ZET3_9LECA</name>
<reference evidence="2" key="1">
    <citation type="submission" date="2022-11" db="EMBL/GenBank/DDBJ databases">
        <title>Chromosomal genome sequence assembly and mating type (MAT) locus characterization of the leprose asexual lichenized fungus Lepraria neglecta (Nyl.) Erichsen.</title>
        <authorList>
            <person name="Allen J.L."/>
            <person name="Pfeffer B."/>
        </authorList>
    </citation>
    <scope>NUCLEOTIDE SEQUENCE</scope>
    <source>
        <strain evidence="2">Allen 5258</strain>
    </source>
</reference>
<evidence type="ECO:0000313" key="2">
    <source>
        <dbReference type="EMBL" id="KAK3177172.1"/>
    </source>
</evidence>
<evidence type="ECO:0000313" key="3">
    <source>
        <dbReference type="Proteomes" id="UP001276659"/>
    </source>
</evidence>
<accession>A0AAD9ZET3</accession>
<protein>
    <submittedName>
        <fullName evidence="2">Uncharacterized protein</fullName>
    </submittedName>
</protein>
<feature type="region of interest" description="Disordered" evidence="1">
    <location>
        <begin position="89"/>
        <end position="153"/>
    </location>
</feature>
<dbReference type="Proteomes" id="UP001276659">
    <property type="component" value="Unassembled WGS sequence"/>
</dbReference>